<protein>
    <submittedName>
        <fullName evidence="1">Uncharacterized protein</fullName>
    </submittedName>
</protein>
<reference evidence="1 2" key="1">
    <citation type="submission" date="2013-02" db="EMBL/GenBank/DDBJ databases">
        <authorList>
            <person name="Harkins D.M."/>
            <person name="Durkin A.S."/>
            <person name="Brinkac L.M."/>
            <person name="Haft D.H."/>
            <person name="Selengut J.D."/>
            <person name="Sanka R."/>
            <person name="DePew J."/>
            <person name="Purushe J."/>
            <person name="Picardeau M."/>
            <person name="Werts C."/>
            <person name="Goarant C."/>
            <person name="Vinetz J.M."/>
            <person name="Sutton G.G."/>
            <person name="Nierman W.C."/>
            <person name="Fouts D.E."/>
        </authorList>
    </citation>
    <scope>NUCLEOTIDE SEQUENCE [LARGE SCALE GENOMIC DNA]</scope>
    <source>
        <strain evidence="1 2">200703203</strain>
    </source>
</reference>
<dbReference type="BioCyc" id="LINT1085541:G11IQ-1016-MONOMER"/>
<proteinExistence type="predicted"/>
<organism evidence="1 2">
    <name type="scientific">Leptospira interrogans serovar Australis str. 200703203</name>
    <dbReference type="NCBI Taxonomy" id="1085541"/>
    <lineage>
        <taxon>Bacteria</taxon>
        <taxon>Pseudomonadati</taxon>
        <taxon>Spirochaetota</taxon>
        <taxon>Spirochaetia</taxon>
        <taxon>Leptospirales</taxon>
        <taxon>Leptospiraceae</taxon>
        <taxon>Leptospira</taxon>
    </lineage>
</organism>
<comment type="caution">
    <text evidence="1">The sequence shown here is derived from an EMBL/GenBank/DDBJ whole genome shotgun (WGS) entry which is preliminary data.</text>
</comment>
<dbReference type="EMBL" id="AHNY02000025">
    <property type="protein sequence ID" value="EMY27535.1"/>
    <property type="molecule type" value="Genomic_DNA"/>
</dbReference>
<dbReference type="Proteomes" id="UP000012220">
    <property type="component" value="Unassembled WGS sequence"/>
</dbReference>
<accession>N1V084</accession>
<sequence length="37" mass="4448">MIHDLSVQEFVQLIKKGERNLRAYLLRILILHLETMI</sequence>
<name>N1V084_LEPIR</name>
<evidence type="ECO:0000313" key="1">
    <source>
        <dbReference type="EMBL" id="EMY27535.1"/>
    </source>
</evidence>
<gene>
    <name evidence="1" type="ORF">LEP1GSC115_5169</name>
</gene>
<dbReference type="AlphaFoldDB" id="N1V084"/>
<evidence type="ECO:0000313" key="2">
    <source>
        <dbReference type="Proteomes" id="UP000012220"/>
    </source>
</evidence>